<organism evidence="1">
    <name type="scientific">Cladocopium goreaui</name>
    <dbReference type="NCBI Taxonomy" id="2562237"/>
    <lineage>
        <taxon>Eukaryota</taxon>
        <taxon>Sar</taxon>
        <taxon>Alveolata</taxon>
        <taxon>Dinophyceae</taxon>
        <taxon>Suessiales</taxon>
        <taxon>Symbiodiniaceae</taxon>
        <taxon>Cladocopium</taxon>
    </lineage>
</organism>
<dbReference type="EMBL" id="CAMXCT030006750">
    <property type="protein sequence ID" value="CAL4806757.1"/>
    <property type="molecule type" value="Genomic_DNA"/>
</dbReference>
<reference evidence="2 3" key="2">
    <citation type="submission" date="2024-05" db="EMBL/GenBank/DDBJ databases">
        <authorList>
            <person name="Chen Y."/>
            <person name="Shah S."/>
            <person name="Dougan E. K."/>
            <person name="Thang M."/>
            <person name="Chan C."/>
        </authorList>
    </citation>
    <scope>NUCLEOTIDE SEQUENCE [LARGE SCALE GENOMIC DNA]</scope>
</reference>
<sequence>MSLPSGLSGRCMGSHRLALINVDQHQDGIVEEMIQRIYLRCQTVCPSFVRLETSSVIPAGCEVTSSSTISYLAISANNVELDNLISAAQDLSLEEGGGSLCVLGRSPFSKEKLSNQELRQVAWYVWYDDA</sequence>
<evidence type="ECO:0000313" key="3">
    <source>
        <dbReference type="Proteomes" id="UP001152797"/>
    </source>
</evidence>
<reference evidence="1" key="1">
    <citation type="submission" date="2022-10" db="EMBL/GenBank/DDBJ databases">
        <authorList>
            <person name="Chen Y."/>
            <person name="Dougan E. K."/>
            <person name="Chan C."/>
            <person name="Rhodes N."/>
            <person name="Thang M."/>
        </authorList>
    </citation>
    <scope>NUCLEOTIDE SEQUENCE</scope>
</reference>
<accession>A0A9P1GRC9</accession>
<proteinExistence type="predicted"/>
<dbReference type="AlphaFoldDB" id="A0A9P1GRC9"/>
<dbReference type="EMBL" id="CAMXCT020006750">
    <property type="protein sequence ID" value="CAL1172820.1"/>
    <property type="molecule type" value="Genomic_DNA"/>
</dbReference>
<keyword evidence="3" id="KW-1185">Reference proteome</keyword>
<name>A0A9P1GRC9_9DINO</name>
<dbReference type="EMBL" id="CAMXCT010006750">
    <property type="protein sequence ID" value="CAI4019445.1"/>
    <property type="molecule type" value="Genomic_DNA"/>
</dbReference>
<evidence type="ECO:0000313" key="2">
    <source>
        <dbReference type="EMBL" id="CAL4806757.1"/>
    </source>
</evidence>
<dbReference type="Proteomes" id="UP001152797">
    <property type="component" value="Unassembled WGS sequence"/>
</dbReference>
<gene>
    <name evidence="1" type="ORF">C1SCF055_LOCUS43944</name>
</gene>
<evidence type="ECO:0000313" key="1">
    <source>
        <dbReference type="EMBL" id="CAI4019445.1"/>
    </source>
</evidence>
<protein>
    <submittedName>
        <fullName evidence="1">Uncharacterized protein</fullName>
    </submittedName>
</protein>
<comment type="caution">
    <text evidence="1">The sequence shown here is derived from an EMBL/GenBank/DDBJ whole genome shotgun (WGS) entry which is preliminary data.</text>
</comment>
<dbReference type="OrthoDB" id="543859at2759"/>